<accession>A0ACC2SK45</accession>
<organism evidence="1 2">
    <name type="scientific">Entomophthora muscae</name>
    <dbReference type="NCBI Taxonomy" id="34485"/>
    <lineage>
        <taxon>Eukaryota</taxon>
        <taxon>Fungi</taxon>
        <taxon>Fungi incertae sedis</taxon>
        <taxon>Zoopagomycota</taxon>
        <taxon>Entomophthoromycotina</taxon>
        <taxon>Entomophthoromycetes</taxon>
        <taxon>Entomophthorales</taxon>
        <taxon>Entomophthoraceae</taxon>
        <taxon>Entomophthora</taxon>
    </lineage>
</organism>
<sequence>MVKLLSLAQEIPSESPRFGYRSYTQVVVNHHEGCPEDSLFPANEIRGYTGSLNGEASVYGHSQPAGPSASPTQECVPPPATSSMALFAHHAQAATNPNPESTMASGTSHLSHGVTQRVPNPKTANQMVLINSQDGYILPPANHPERCRRKLITLEIVLEIVEKQEMLMSLGEIVAAIGFSKSTVAATLRAQTNCGPLPRRPQLVPVL</sequence>
<name>A0ACC2SK45_9FUNG</name>
<reference evidence="1" key="1">
    <citation type="submission" date="2022-04" db="EMBL/GenBank/DDBJ databases">
        <title>Genome of the entomopathogenic fungus Entomophthora muscae.</title>
        <authorList>
            <person name="Elya C."/>
            <person name="Lovett B.R."/>
            <person name="Lee E."/>
            <person name="Macias A.M."/>
            <person name="Hajek A.E."/>
            <person name="De Bivort B.L."/>
            <person name="Kasson M.T."/>
            <person name="De Fine Licht H.H."/>
            <person name="Stajich J.E."/>
        </authorList>
    </citation>
    <scope>NUCLEOTIDE SEQUENCE</scope>
    <source>
        <strain evidence="1">Berkeley</strain>
    </source>
</reference>
<protein>
    <submittedName>
        <fullName evidence="1">Uncharacterized protein</fullName>
    </submittedName>
</protein>
<evidence type="ECO:0000313" key="2">
    <source>
        <dbReference type="Proteomes" id="UP001165960"/>
    </source>
</evidence>
<comment type="caution">
    <text evidence="1">The sequence shown here is derived from an EMBL/GenBank/DDBJ whole genome shotgun (WGS) entry which is preliminary data.</text>
</comment>
<gene>
    <name evidence="1" type="ORF">DSO57_1007879</name>
</gene>
<dbReference type="EMBL" id="QTSX02004994">
    <property type="protein sequence ID" value="KAJ9062708.1"/>
    <property type="molecule type" value="Genomic_DNA"/>
</dbReference>
<dbReference type="Proteomes" id="UP001165960">
    <property type="component" value="Unassembled WGS sequence"/>
</dbReference>
<evidence type="ECO:0000313" key="1">
    <source>
        <dbReference type="EMBL" id="KAJ9062708.1"/>
    </source>
</evidence>
<keyword evidence="2" id="KW-1185">Reference proteome</keyword>
<proteinExistence type="predicted"/>